<reference evidence="2" key="4">
    <citation type="journal article" date="2007" name="Genome Biol.">
        <title>Update of the Anopheles gambiae PEST genome assembly.</title>
        <authorList>
            <person name="Sharakhova M.V."/>
            <person name="Hammond M.P."/>
            <person name="Lobo N.F."/>
            <person name="Krzywinski J."/>
            <person name="Unger M.F."/>
            <person name="Hillenmeyer M.E."/>
            <person name="Bruggner R.V."/>
            <person name="Birney E."/>
            <person name="Collins F.H."/>
        </authorList>
    </citation>
    <scope>NUCLEOTIDE SEQUENCE</scope>
    <source>
        <strain evidence="2">PEST</strain>
    </source>
</reference>
<dbReference type="EMBL" id="AAAB01008984">
    <property type="protein sequence ID" value="EAU75919.1"/>
    <property type="molecule type" value="Genomic_DNA"/>
</dbReference>
<reference evidence="2" key="1">
    <citation type="journal article" date="2002" name="Science">
        <title>The genome sequence of the malaria mosquito Anopheles gambiae.</title>
        <authorList>
            <person name="Holt R.A."/>
            <person name="Subramanian G.M."/>
            <person name="Halpern A."/>
            <person name="Sutton G.G."/>
            <person name="Charlab R."/>
            <person name="Nusskern D.R."/>
            <person name="Wincker P."/>
            <person name="Clark A.G."/>
            <person name="Ribeiro J.M."/>
            <person name="Wides R."/>
            <person name="Salzberg S.L."/>
            <person name="Loftus B."/>
            <person name="Yandell M."/>
            <person name="Majoros W.H."/>
            <person name="Rusch D.B."/>
            <person name="Lai Z."/>
            <person name="Kraft C.L."/>
            <person name="Abril J.F."/>
            <person name="Anthouard V."/>
            <person name="Arensburger P."/>
            <person name="Atkinson P.W."/>
            <person name="Baden H."/>
            <person name="de Berardinis V."/>
            <person name="Baldwin D."/>
            <person name="Benes V."/>
            <person name="Biedler J."/>
            <person name="Blass C."/>
            <person name="Bolanos R."/>
            <person name="Boscus D."/>
            <person name="Barnstead M."/>
            <person name="Cai S."/>
            <person name="Center A."/>
            <person name="Chaturverdi K."/>
            <person name="Christophides G.K."/>
            <person name="Chrystal M.A."/>
            <person name="Clamp M."/>
            <person name="Cravchik A."/>
            <person name="Curwen V."/>
            <person name="Dana A."/>
            <person name="Delcher A."/>
            <person name="Dew I."/>
            <person name="Evans C.A."/>
            <person name="Flanigan M."/>
            <person name="Grundschober-Freimoser A."/>
            <person name="Friedli L."/>
            <person name="Gu Z."/>
            <person name="Guan P."/>
            <person name="Guigo R."/>
            <person name="Hillenmeyer M.E."/>
            <person name="Hladun S.L."/>
            <person name="Hogan J.R."/>
            <person name="Hong Y.S."/>
            <person name="Hoover J."/>
            <person name="Jaillon O."/>
            <person name="Ke Z."/>
            <person name="Kodira C."/>
            <person name="Kokoza E."/>
            <person name="Koutsos A."/>
            <person name="Letunic I."/>
            <person name="Levitsky A."/>
            <person name="Liang Y."/>
            <person name="Lin J.J."/>
            <person name="Lobo N.F."/>
            <person name="Lopez J.R."/>
            <person name="Malek J.A."/>
            <person name="McIntosh T.C."/>
            <person name="Meister S."/>
            <person name="Miller J."/>
            <person name="Mobarry C."/>
            <person name="Mongin E."/>
            <person name="Murphy S.D."/>
            <person name="O'Brochta D.A."/>
            <person name="Pfannkoch C."/>
            <person name="Qi R."/>
            <person name="Regier M.A."/>
            <person name="Remington K."/>
            <person name="Shao H."/>
            <person name="Sharakhova M.V."/>
            <person name="Sitter C.D."/>
            <person name="Shetty J."/>
            <person name="Smith T.J."/>
            <person name="Strong R."/>
            <person name="Sun J."/>
            <person name="Thomasova D."/>
            <person name="Ton L.Q."/>
            <person name="Topalis P."/>
            <person name="Tu Z."/>
            <person name="Unger M.F."/>
            <person name="Walenz B."/>
            <person name="Wang A."/>
            <person name="Wang J."/>
            <person name="Wang M."/>
            <person name="Wang X."/>
            <person name="Woodford K.J."/>
            <person name="Wortman J.R."/>
            <person name="Wu M."/>
            <person name="Yao A."/>
            <person name="Zdobnov E.M."/>
            <person name="Zhang H."/>
            <person name="Zhao Q."/>
            <person name="Zhao S."/>
            <person name="Zhu S.C."/>
            <person name="Zhimulev I."/>
            <person name="Coluzzi M."/>
            <person name="della Torre A."/>
            <person name="Roth C.W."/>
            <person name="Louis C."/>
            <person name="Kalush F."/>
            <person name="Mural R.J."/>
            <person name="Myers E.W."/>
            <person name="Adams M.D."/>
            <person name="Smith H.O."/>
            <person name="Broder S."/>
            <person name="Gardner M.J."/>
            <person name="Fraser C.M."/>
            <person name="Birney E."/>
            <person name="Bork P."/>
            <person name="Brey P.T."/>
            <person name="Venter J.C."/>
            <person name="Weissenbach J."/>
            <person name="Kafatos F.C."/>
            <person name="Collins F.H."/>
            <person name="Hoffman S.L."/>
        </authorList>
    </citation>
    <scope>NUCLEOTIDE SEQUENCE [LARGE SCALE GENOMIC DNA]</scope>
    <source>
        <strain evidence="2">PEST</strain>
    </source>
</reference>
<sequence>YKNPPGQDVCARQPTSPGLLVSVRGGSVESRRVHLAQEAHTRTRTRSPVTTSHRMNQLHHNHHIMSTYGGTVENSGTNQQ</sequence>
<feature type="non-terminal residue" evidence="2">
    <location>
        <position position="1"/>
    </location>
</feature>
<evidence type="ECO:0000313" key="2">
    <source>
        <dbReference type="EMBL" id="EAU75919.1"/>
    </source>
</evidence>
<proteinExistence type="predicted"/>
<reference evidence="2" key="2">
    <citation type="submission" date="2002-03" db="EMBL/GenBank/DDBJ databases">
        <authorList>
            <consortium name="The Anopheles Genome Sequencing Consortium"/>
        </authorList>
    </citation>
    <scope>NUCLEOTIDE SEQUENCE</scope>
    <source>
        <strain evidence="2">PEST</strain>
    </source>
</reference>
<dbReference type="eggNOG" id="KOG1588">
    <property type="taxonomic scope" value="Eukaryota"/>
</dbReference>
<organism evidence="2">
    <name type="scientific">Anopheles gambiae</name>
    <name type="common">African malaria mosquito</name>
    <dbReference type="NCBI Taxonomy" id="7165"/>
    <lineage>
        <taxon>Eukaryota</taxon>
        <taxon>Metazoa</taxon>
        <taxon>Ecdysozoa</taxon>
        <taxon>Arthropoda</taxon>
        <taxon>Hexapoda</taxon>
        <taxon>Insecta</taxon>
        <taxon>Pterygota</taxon>
        <taxon>Neoptera</taxon>
        <taxon>Endopterygota</taxon>
        <taxon>Diptera</taxon>
        <taxon>Nematocera</taxon>
        <taxon>Culicoidea</taxon>
        <taxon>Culicidae</taxon>
        <taxon>Anophelinae</taxon>
        <taxon>Anopheles</taxon>
    </lineage>
</organism>
<protein>
    <submittedName>
        <fullName evidence="2">AGAP008975-PA</fullName>
    </submittedName>
</protein>
<comment type="caution">
    <text evidence="2">The sequence shown here is derived from an EMBL/GenBank/DDBJ whole genome shotgun (WGS) entry which is preliminary data.</text>
</comment>
<evidence type="ECO:0000256" key="1">
    <source>
        <dbReference type="SAM" id="MobiDB-lite"/>
    </source>
</evidence>
<accession>A0NGD6</accession>
<dbReference type="KEGG" id="aga:4577936"/>
<dbReference type="PaxDb" id="7165-AGAP008975-PA"/>
<dbReference type="AlphaFoldDB" id="A0NGD6"/>
<feature type="compositionally biased region" description="Basic and acidic residues" evidence="1">
    <location>
        <begin position="29"/>
        <end position="41"/>
    </location>
</feature>
<feature type="region of interest" description="Disordered" evidence="1">
    <location>
        <begin position="1"/>
        <end position="52"/>
    </location>
</feature>
<feature type="non-terminal residue" evidence="2">
    <location>
        <position position="80"/>
    </location>
</feature>
<reference evidence="2" key="5">
    <citation type="submission" date="2011-05" db="EMBL/GenBank/DDBJ databases">
        <authorList>
            <consortium name="VectorBase"/>
        </authorList>
    </citation>
    <scope>NUCLEOTIDE SEQUENCE</scope>
    <source>
        <strain evidence="2">PEST</strain>
    </source>
</reference>
<gene>
    <name evidence="2" type="ORF">AgaP_AGAP008975</name>
</gene>
<reference evidence="2" key="3">
    <citation type="journal article" date="2004" name="Trends Parasitol.">
        <title>The Anopheles gambiae genome: an update.</title>
        <authorList>
            <person name="Mongin E."/>
            <person name="Louis C."/>
            <person name="Holt R.A."/>
            <person name="Birney E."/>
            <person name="Collins F.H."/>
        </authorList>
    </citation>
    <scope>NUCLEOTIDE SEQUENCE</scope>
    <source>
        <strain evidence="2">PEST</strain>
    </source>
</reference>
<name>A0NGD6_ANOGA</name>